<evidence type="ECO:0000313" key="3">
    <source>
        <dbReference type="EMBL" id="CAF9933700.1"/>
    </source>
</evidence>
<dbReference type="PANTHER" id="PTHR15243">
    <property type="entry name" value="SERINE/THREONINE-PROTEIN KINASE 19"/>
    <property type="match status" value="1"/>
</dbReference>
<dbReference type="EMBL" id="CAJPDR010000358">
    <property type="protein sequence ID" value="CAF9933700.1"/>
    <property type="molecule type" value="Genomic_DNA"/>
</dbReference>
<evidence type="ECO:0000313" key="4">
    <source>
        <dbReference type="Proteomes" id="UP000664203"/>
    </source>
</evidence>
<organism evidence="3 4">
    <name type="scientific">Alectoria fallacina</name>
    <dbReference type="NCBI Taxonomy" id="1903189"/>
    <lineage>
        <taxon>Eukaryota</taxon>
        <taxon>Fungi</taxon>
        <taxon>Dikarya</taxon>
        <taxon>Ascomycota</taxon>
        <taxon>Pezizomycotina</taxon>
        <taxon>Lecanoromycetes</taxon>
        <taxon>OSLEUM clade</taxon>
        <taxon>Lecanoromycetidae</taxon>
        <taxon>Lecanorales</taxon>
        <taxon>Lecanorineae</taxon>
        <taxon>Parmeliaceae</taxon>
        <taxon>Alectoria</taxon>
    </lineage>
</organism>
<sequence>MPLNLSAAHSSRISKRPPHKTPLLRRSASSSFTDFFQRKPIQRSKSKINIPDDDDDDDDFFGGRLDDAGMVKSLASDLSLRDLAQTIQHVSSHMFDAVPENGGFNSTRIAETHNLRRSLPPTVTIPHVHALTPSPTKTEREIAELTKAGTIRRFVTPGRGTGGSSVGESLILSKDVQSLLREATELNQELADKFLACLQAKPMALSISPNPFSATEITALMRAGFLTSSVQGLNSANVFADPNSGRCGTLISISTISQAASGSMAAVGGEGAIYGAGGRGGIRRSSSQFEKPSEHQSLETFGEGVELRLSLPGTGAYLKLLTAARSHLVSLIMKSRFREMPISLLRERWDGGISADDPAARAKKYRGEFTGILPSRTRKWKQFYGLSFDWTLAECLGAGLVEVFETGSVGQAVRIP</sequence>
<evidence type="ECO:0008006" key="5">
    <source>
        <dbReference type="Google" id="ProtNLM"/>
    </source>
</evidence>
<proteinExistence type="inferred from homology"/>
<accession>A0A8H3IU56</accession>
<name>A0A8H3IU56_9LECA</name>
<evidence type="ECO:0000256" key="2">
    <source>
        <dbReference type="SAM" id="MobiDB-lite"/>
    </source>
</evidence>
<feature type="compositionally biased region" description="Basic residues" evidence="2">
    <location>
        <begin position="12"/>
        <end position="23"/>
    </location>
</feature>
<feature type="region of interest" description="Disordered" evidence="2">
    <location>
        <begin position="1"/>
        <end position="29"/>
    </location>
</feature>
<dbReference type="AlphaFoldDB" id="A0A8H3IU56"/>
<keyword evidence="4" id="KW-1185">Reference proteome</keyword>
<comment type="similarity">
    <text evidence="1">Belongs to the STK19 family.</text>
</comment>
<dbReference type="OrthoDB" id="3980126at2759"/>
<dbReference type="GO" id="GO:0046579">
    <property type="term" value="P:positive regulation of Ras protein signal transduction"/>
    <property type="evidence" value="ECO:0007669"/>
    <property type="project" value="TreeGrafter"/>
</dbReference>
<evidence type="ECO:0000256" key="1">
    <source>
        <dbReference type="ARBA" id="ARBA00093458"/>
    </source>
</evidence>
<reference evidence="3" key="1">
    <citation type="submission" date="2021-03" db="EMBL/GenBank/DDBJ databases">
        <authorList>
            <person name="Tagirdzhanova G."/>
        </authorList>
    </citation>
    <scope>NUCLEOTIDE SEQUENCE</scope>
</reference>
<dbReference type="Pfam" id="PF10494">
    <property type="entry name" value="Stk19"/>
    <property type="match status" value="1"/>
</dbReference>
<gene>
    <name evidence="3" type="ORF">ALECFALPRED_005670</name>
</gene>
<protein>
    <recommendedName>
        <fullName evidence="5">Serine-threonine protein kinase 19-domain-containing protein</fullName>
    </recommendedName>
</protein>
<dbReference type="PANTHER" id="PTHR15243:SF0">
    <property type="entry name" value="SERINE_THREONINE-PROTEIN KINASE 19"/>
    <property type="match status" value="1"/>
</dbReference>
<comment type="caution">
    <text evidence="3">The sequence shown here is derived from an EMBL/GenBank/DDBJ whole genome shotgun (WGS) entry which is preliminary data.</text>
</comment>
<dbReference type="Proteomes" id="UP000664203">
    <property type="component" value="Unassembled WGS sequence"/>
</dbReference>
<dbReference type="InterPro" id="IPR018865">
    <property type="entry name" value="STK19-like"/>
</dbReference>